<reference evidence="2" key="1">
    <citation type="submission" date="2017-02" db="UniProtKB">
        <authorList>
            <consortium name="WormBaseParasite"/>
        </authorList>
    </citation>
    <scope>IDENTIFICATION</scope>
</reference>
<dbReference type="Proteomes" id="UP000046393">
    <property type="component" value="Unplaced"/>
</dbReference>
<accession>A0A0N5AZZ4</accession>
<keyword evidence="1" id="KW-1185">Reference proteome</keyword>
<evidence type="ECO:0000313" key="2">
    <source>
        <dbReference type="WBParaSite" id="SMUV_0001057901-mRNA-1"/>
    </source>
</evidence>
<dbReference type="WBParaSite" id="SMUV_0001057901-mRNA-1">
    <property type="protein sequence ID" value="SMUV_0001057901-mRNA-1"/>
    <property type="gene ID" value="SMUV_0001057901"/>
</dbReference>
<organism evidence="1 2">
    <name type="scientific">Syphacia muris</name>
    <dbReference type="NCBI Taxonomy" id="451379"/>
    <lineage>
        <taxon>Eukaryota</taxon>
        <taxon>Metazoa</taxon>
        <taxon>Ecdysozoa</taxon>
        <taxon>Nematoda</taxon>
        <taxon>Chromadorea</taxon>
        <taxon>Rhabditida</taxon>
        <taxon>Spirurina</taxon>
        <taxon>Oxyuridomorpha</taxon>
        <taxon>Oxyuroidea</taxon>
        <taxon>Oxyuridae</taxon>
        <taxon>Syphacia</taxon>
    </lineage>
</organism>
<name>A0A0N5AZZ4_9BILA</name>
<protein>
    <submittedName>
        <fullName evidence="2">AP2/ERF domain-containing protein</fullName>
    </submittedName>
</protein>
<evidence type="ECO:0000313" key="1">
    <source>
        <dbReference type="Proteomes" id="UP000046393"/>
    </source>
</evidence>
<proteinExistence type="predicted"/>
<sequence>MGEQEEGKERPEDDIKIIATAPKNRVLPENFRKKNYLIRIGIKRRWMDGWMERGKERGEKLNGECLAHANGH</sequence>
<dbReference type="AlphaFoldDB" id="A0A0N5AZZ4"/>